<feature type="signal peptide" evidence="8">
    <location>
        <begin position="1"/>
        <end position="25"/>
    </location>
</feature>
<dbReference type="SUPFAM" id="SSF56935">
    <property type="entry name" value="Porins"/>
    <property type="match status" value="1"/>
</dbReference>
<keyword evidence="5 8" id="KW-0732">Signal</keyword>
<organism evidence="9 10">
    <name type="scientific">SAR324 cluster bacterium</name>
    <dbReference type="NCBI Taxonomy" id="2024889"/>
    <lineage>
        <taxon>Bacteria</taxon>
        <taxon>Deltaproteobacteria</taxon>
        <taxon>SAR324 cluster</taxon>
    </lineage>
</organism>
<evidence type="ECO:0000256" key="4">
    <source>
        <dbReference type="ARBA" id="ARBA00022692"/>
    </source>
</evidence>
<sequence length="481" mass="52748">MKMRWPRIFLSLVVLALLLLNSASAQDNNYWTNQFGLRSNLMGGAVVGGVRDASAGFYNPGALPFVSDPSINVNANAYKVESFKLNNAAGTNENLDSDQVSVVPLLVAGTLTFDNAPDHYLGWSFLTRNSMSMNASLRSDVVADVMNNSYFPGPEDYIGQVLVDNTLQEYWGGLSYGYKVNDSWALGITNFLALRDQETNATQAARAVNKAFSTNVASTDTFNTMDYWNLRLLWKMGVAGNIGNWKLGFAATTPSLDLVGDGTVYRDLTIQNIDMSGDGIPESIVASDRQDGLDATWRSPASLSGGVEYAFSEQTKAGVSAEYFFKQNRYNVIMPKPRDFVRPTGAIPGWDSAEFLRVAYQADPVFNVAAGIEQKLSCDWTGFIGFRTDYSAYKEGPAEFGGFQPGISKWDLYHVTTGAIYKHERSELGLGITYSWGSSDDYKQLANFGNANEQSLLLGTTEQTSADYSSIGLMIGYSYIF</sequence>
<evidence type="ECO:0000256" key="6">
    <source>
        <dbReference type="ARBA" id="ARBA00023136"/>
    </source>
</evidence>
<evidence type="ECO:0000256" key="7">
    <source>
        <dbReference type="ARBA" id="ARBA00023237"/>
    </source>
</evidence>
<dbReference type="EMBL" id="JAAZON010000662">
    <property type="protein sequence ID" value="NMC64386.1"/>
    <property type="molecule type" value="Genomic_DNA"/>
</dbReference>
<gene>
    <name evidence="9" type="ORF">GYA55_14575</name>
</gene>
<dbReference type="PANTHER" id="PTHR35093:SF8">
    <property type="entry name" value="OUTER MEMBRANE PROTEIN NMB0088-RELATED"/>
    <property type="match status" value="1"/>
</dbReference>
<accession>A0A7X9FU53</accession>
<evidence type="ECO:0000256" key="1">
    <source>
        <dbReference type="ARBA" id="ARBA00004571"/>
    </source>
</evidence>
<name>A0A7X9FU53_9DELT</name>
<dbReference type="AlphaFoldDB" id="A0A7X9FU53"/>
<evidence type="ECO:0000256" key="5">
    <source>
        <dbReference type="ARBA" id="ARBA00022729"/>
    </source>
</evidence>
<dbReference type="GO" id="GO:0015483">
    <property type="term" value="F:long-chain fatty acid transporting porin activity"/>
    <property type="evidence" value="ECO:0007669"/>
    <property type="project" value="TreeGrafter"/>
</dbReference>
<comment type="caution">
    <text evidence="9">The sequence shown here is derived from an EMBL/GenBank/DDBJ whole genome shotgun (WGS) entry which is preliminary data.</text>
</comment>
<reference evidence="9 10" key="1">
    <citation type="journal article" date="2020" name="Biotechnol. Biofuels">
        <title>New insights from the biogas microbiome by comprehensive genome-resolved metagenomics of nearly 1600 species originating from multiple anaerobic digesters.</title>
        <authorList>
            <person name="Campanaro S."/>
            <person name="Treu L."/>
            <person name="Rodriguez-R L.M."/>
            <person name="Kovalovszki A."/>
            <person name="Ziels R.M."/>
            <person name="Maus I."/>
            <person name="Zhu X."/>
            <person name="Kougias P.G."/>
            <person name="Basile A."/>
            <person name="Luo G."/>
            <person name="Schluter A."/>
            <person name="Konstantinidis K.T."/>
            <person name="Angelidaki I."/>
        </authorList>
    </citation>
    <scope>NUCLEOTIDE SEQUENCE [LARGE SCALE GENOMIC DNA]</scope>
    <source>
        <strain evidence="9">AS27yjCOA_65</strain>
    </source>
</reference>
<dbReference type="GO" id="GO:0009279">
    <property type="term" value="C:cell outer membrane"/>
    <property type="evidence" value="ECO:0007669"/>
    <property type="project" value="UniProtKB-SubCell"/>
</dbReference>
<feature type="chain" id="PRO_5031352424" description="Aromatic hydrocarbon degradation protein" evidence="8">
    <location>
        <begin position="26"/>
        <end position="481"/>
    </location>
</feature>
<dbReference type="InterPro" id="IPR005017">
    <property type="entry name" value="OMPP1/FadL/TodX"/>
</dbReference>
<evidence type="ECO:0008006" key="11">
    <source>
        <dbReference type="Google" id="ProtNLM"/>
    </source>
</evidence>
<evidence type="ECO:0000313" key="9">
    <source>
        <dbReference type="EMBL" id="NMC64386.1"/>
    </source>
</evidence>
<evidence type="ECO:0000256" key="3">
    <source>
        <dbReference type="ARBA" id="ARBA00022452"/>
    </source>
</evidence>
<protein>
    <recommendedName>
        <fullName evidence="11">Aromatic hydrocarbon degradation protein</fullName>
    </recommendedName>
</protein>
<keyword evidence="7" id="KW-0998">Cell outer membrane</keyword>
<keyword evidence="4" id="KW-0812">Transmembrane</keyword>
<keyword evidence="6" id="KW-0472">Membrane</keyword>
<keyword evidence="3" id="KW-1134">Transmembrane beta strand</keyword>
<evidence type="ECO:0000313" key="10">
    <source>
        <dbReference type="Proteomes" id="UP000524246"/>
    </source>
</evidence>
<dbReference type="Gene3D" id="2.40.160.60">
    <property type="entry name" value="Outer membrane protein transport protein (OMPP1/FadL/TodX)"/>
    <property type="match status" value="1"/>
</dbReference>
<evidence type="ECO:0000256" key="2">
    <source>
        <dbReference type="ARBA" id="ARBA00008163"/>
    </source>
</evidence>
<evidence type="ECO:0000256" key="8">
    <source>
        <dbReference type="SAM" id="SignalP"/>
    </source>
</evidence>
<dbReference type="PANTHER" id="PTHR35093">
    <property type="entry name" value="OUTER MEMBRANE PROTEIN NMB0088-RELATED"/>
    <property type="match status" value="1"/>
</dbReference>
<dbReference type="Proteomes" id="UP000524246">
    <property type="component" value="Unassembled WGS sequence"/>
</dbReference>
<comment type="subcellular location">
    <subcellularLocation>
        <location evidence="1">Cell outer membrane</location>
        <topology evidence="1">Multi-pass membrane protein</topology>
    </subcellularLocation>
</comment>
<proteinExistence type="inferred from homology"/>
<comment type="similarity">
    <text evidence="2">Belongs to the OmpP1/FadL family.</text>
</comment>